<dbReference type="HOGENOM" id="CLU_1037533_0_0_14"/>
<dbReference type="AlphaFoldDB" id="F6FIR6"/>
<evidence type="ECO:0000256" key="1">
    <source>
        <dbReference type="SAM" id="Phobius"/>
    </source>
</evidence>
<proteinExistence type="predicted"/>
<protein>
    <submittedName>
        <fullName evidence="2">Uncharacterized protein</fullName>
    </submittedName>
</protein>
<dbReference type="STRING" id="859194.MHF_0850"/>
<name>F6FIR6_MYCHI</name>
<dbReference type="KEGG" id="mhf:MHF_0850"/>
<reference key="2">
    <citation type="submission" date="2011-05" db="EMBL/GenBank/DDBJ databases">
        <title>The Genome of Mycoplasma haemofelis Strain Ohio2, a pathogenic hemoplasma of the cat.</title>
        <authorList>
            <person name="Santos A.P."/>
            <person name="Guimaraes A.M.S."/>
            <person name="SanMiguel P.J."/>
            <person name="Martin S.W."/>
            <person name="Messick J.B."/>
        </authorList>
    </citation>
    <scope>NUCLEOTIDE SEQUENCE</scope>
    <source>
        <strain>Ohio2</strain>
    </source>
</reference>
<dbReference type="BioCyc" id="MHAE859194:G1GR7-849-MONOMER"/>
<keyword evidence="1" id="KW-1133">Transmembrane helix</keyword>
<keyword evidence="1" id="KW-0472">Membrane</keyword>
<organism evidence="2 3">
    <name type="scientific">Mycoplasma haemofelis (strain Ohio2)</name>
    <dbReference type="NCBI Taxonomy" id="859194"/>
    <lineage>
        <taxon>Bacteria</taxon>
        <taxon>Bacillati</taxon>
        <taxon>Mycoplasmatota</taxon>
        <taxon>Mollicutes</taxon>
        <taxon>Mycoplasmataceae</taxon>
        <taxon>Mycoplasma</taxon>
    </lineage>
</organism>
<gene>
    <name evidence="2" type="ordered locus">MHF_0850</name>
</gene>
<keyword evidence="1" id="KW-0812">Transmembrane</keyword>
<evidence type="ECO:0000313" key="2">
    <source>
        <dbReference type="EMBL" id="AEG73114.1"/>
    </source>
</evidence>
<feature type="transmembrane region" description="Helical" evidence="1">
    <location>
        <begin position="242"/>
        <end position="264"/>
    </location>
</feature>
<dbReference type="EMBL" id="CP002808">
    <property type="protein sequence ID" value="AEG73114.1"/>
    <property type="molecule type" value="Genomic_DNA"/>
</dbReference>
<accession>F6FIR6</accession>
<dbReference type="Proteomes" id="UP000007952">
    <property type="component" value="Chromosome"/>
</dbReference>
<evidence type="ECO:0000313" key="3">
    <source>
        <dbReference type="Proteomes" id="UP000007952"/>
    </source>
</evidence>
<sequence>MYLETKDIIDIVISFFKRDELKSLEMKTDTGGVFSFKSQMLSTFCNRYPPLLSKDEIRKYLKQVMQDFRGTFNPKTSEYLRDFLFFEFKKVIFVSKKTYFFNNEMERNLSSWLENPVSRNSANYKTKWVISQIINNLNSEFTNLFEITSDDRTLDLKQQLLLRYKNGFPKVKLRHLRYYLNRFLVHIASISERSIKEGAISVVDKQYFFSELDGLFSRHKKMFIELAFYDPPSFFSRFTYRMILYAGPFIALGMLIAWFVYTIARHAN</sequence>
<reference evidence="2 3" key="1">
    <citation type="journal article" date="2011" name="J. Bacteriol.">
        <title>Complete genome sequences of two hemotropic Mycoplasmas, Mycoplasma haemofelis strain Ohio2 and Mycoplasma suis strain Illinois.</title>
        <authorList>
            <person name="Messick J.B."/>
            <person name="Santos A.P."/>
            <person name="Guimaraes A.M."/>
        </authorList>
    </citation>
    <scope>NUCLEOTIDE SEQUENCE [LARGE SCALE GENOMIC DNA]</scope>
    <source>
        <strain evidence="2 3">Ohio2</strain>
    </source>
</reference>